<gene>
    <name evidence="1" type="ORF">AA309_12355</name>
</gene>
<keyword evidence="2" id="KW-1185">Reference proteome</keyword>
<evidence type="ECO:0000313" key="1">
    <source>
        <dbReference type="EMBL" id="KLK92811.1"/>
    </source>
</evidence>
<accession>A0A0H1RDB5</accession>
<dbReference type="AlphaFoldDB" id="A0A0H1RDB5"/>
<sequence>MGVDSEPPSGRVGRLSPTLETVTPFTATHFQQAAVHTDLGAIVVSLELSRSVWLVISLSPGKAEKRSKHQVCGGDVGGLLACFAALQAKARARTGNQFPLIVIQEAGLDGFWLHRELQTVTRYSRP</sequence>
<dbReference type="PATRIC" id="fig|1225564.3.peg.3284"/>
<dbReference type="EMBL" id="LCYG01000031">
    <property type="protein sequence ID" value="KLK92811.1"/>
    <property type="molecule type" value="Genomic_DNA"/>
</dbReference>
<comment type="caution">
    <text evidence="1">The sequence shown here is derived from an EMBL/GenBank/DDBJ whole genome shotgun (WGS) entry which is preliminary data.</text>
</comment>
<dbReference type="Proteomes" id="UP000035489">
    <property type="component" value="Unassembled WGS sequence"/>
</dbReference>
<name>A0A0H1RDB5_9HYPH</name>
<evidence type="ECO:0000313" key="2">
    <source>
        <dbReference type="Proteomes" id="UP000035489"/>
    </source>
</evidence>
<protein>
    <submittedName>
        <fullName evidence="1">Uncharacterized protein</fullName>
    </submittedName>
</protein>
<organism evidence="1 2">
    <name type="scientific">Microvirga vignae</name>
    <dbReference type="NCBI Taxonomy" id="1225564"/>
    <lineage>
        <taxon>Bacteria</taxon>
        <taxon>Pseudomonadati</taxon>
        <taxon>Pseudomonadota</taxon>
        <taxon>Alphaproteobacteria</taxon>
        <taxon>Hyphomicrobiales</taxon>
        <taxon>Methylobacteriaceae</taxon>
        <taxon>Microvirga</taxon>
    </lineage>
</organism>
<proteinExistence type="predicted"/>
<reference evidence="1 2" key="1">
    <citation type="submission" date="2015-05" db="EMBL/GenBank/DDBJ databases">
        <title>Draft genome sequence of Microvirga vignae strain BR3299, a novel nitrogen fixing bacteria isolated from Brazil semi-aired region.</title>
        <authorList>
            <person name="Zilli J.E."/>
            <person name="Passos S.R."/>
            <person name="Leite J."/>
            <person name="Baldani J.I."/>
            <person name="Xavier G.R."/>
            <person name="Rumjaneck N.G."/>
            <person name="Simoes-Araujo J.L."/>
        </authorList>
    </citation>
    <scope>NUCLEOTIDE SEQUENCE [LARGE SCALE GENOMIC DNA]</scope>
    <source>
        <strain evidence="1 2">BR3299</strain>
    </source>
</reference>